<reference evidence="4" key="1">
    <citation type="submission" date="2017-02" db="UniProtKB">
        <authorList>
            <consortium name="WormBaseParasite"/>
        </authorList>
    </citation>
    <scope>IDENTIFICATION</scope>
</reference>
<keyword evidence="1" id="KW-0812">Transmembrane</keyword>
<evidence type="ECO:0000313" key="4">
    <source>
        <dbReference type="WBParaSite" id="ASIM_0000772701-mRNA-1"/>
    </source>
</evidence>
<protein>
    <submittedName>
        <fullName evidence="4">Transmembrane protein</fullName>
    </submittedName>
</protein>
<name>A0A0M3JJA8_ANISI</name>
<keyword evidence="1" id="KW-1133">Transmembrane helix</keyword>
<evidence type="ECO:0000256" key="1">
    <source>
        <dbReference type="SAM" id="Phobius"/>
    </source>
</evidence>
<dbReference type="Proteomes" id="UP000267096">
    <property type="component" value="Unassembled WGS sequence"/>
</dbReference>
<organism evidence="4">
    <name type="scientific">Anisakis simplex</name>
    <name type="common">Herring worm</name>
    <dbReference type="NCBI Taxonomy" id="6269"/>
    <lineage>
        <taxon>Eukaryota</taxon>
        <taxon>Metazoa</taxon>
        <taxon>Ecdysozoa</taxon>
        <taxon>Nematoda</taxon>
        <taxon>Chromadorea</taxon>
        <taxon>Rhabditida</taxon>
        <taxon>Spirurina</taxon>
        <taxon>Ascaridomorpha</taxon>
        <taxon>Ascaridoidea</taxon>
        <taxon>Anisakidae</taxon>
        <taxon>Anisakis</taxon>
        <taxon>Anisakis simplex complex</taxon>
    </lineage>
</organism>
<evidence type="ECO:0000313" key="3">
    <source>
        <dbReference type="Proteomes" id="UP000267096"/>
    </source>
</evidence>
<sequence>MFKISETLQFDVYTIVLMICEVVLVLLGVLQWYLADVTVRYIAARDDIYTIPSGKFKWRPEILSSHSIKHERF</sequence>
<reference evidence="2 3" key="2">
    <citation type="submission" date="2018-11" db="EMBL/GenBank/DDBJ databases">
        <authorList>
            <consortium name="Pathogen Informatics"/>
        </authorList>
    </citation>
    <scope>NUCLEOTIDE SEQUENCE [LARGE SCALE GENOMIC DNA]</scope>
</reference>
<keyword evidence="3" id="KW-1185">Reference proteome</keyword>
<gene>
    <name evidence="2" type="ORF">ASIM_LOCUS7495</name>
</gene>
<dbReference type="EMBL" id="UYRR01018215">
    <property type="protein sequence ID" value="VDK29330.1"/>
    <property type="molecule type" value="Genomic_DNA"/>
</dbReference>
<feature type="transmembrane region" description="Helical" evidence="1">
    <location>
        <begin position="12"/>
        <end position="35"/>
    </location>
</feature>
<accession>A0A0M3JJA8</accession>
<keyword evidence="1" id="KW-0472">Membrane</keyword>
<dbReference type="AlphaFoldDB" id="A0A0M3JJA8"/>
<dbReference type="WBParaSite" id="ASIM_0000772701-mRNA-1">
    <property type="protein sequence ID" value="ASIM_0000772701-mRNA-1"/>
    <property type="gene ID" value="ASIM_0000772701"/>
</dbReference>
<proteinExistence type="predicted"/>
<evidence type="ECO:0000313" key="2">
    <source>
        <dbReference type="EMBL" id="VDK29330.1"/>
    </source>
</evidence>